<comment type="caution">
    <text evidence="2">The sequence shown here is derived from an EMBL/GenBank/DDBJ whole genome shotgun (WGS) entry which is preliminary data.</text>
</comment>
<gene>
    <name evidence="2" type="ORF">KUF71_019798</name>
</gene>
<keyword evidence="3" id="KW-1185">Reference proteome</keyword>
<dbReference type="Pfam" id="PF21788">
    <property type="entry name" value="TNP-like_GBD"/>
    <property type="match status" value="1"/>
</dbReference>
<organism evidence="2 3">
    <name type="scientific">Frankliniella fusca</name>
    <dbReference type="NCBI Taxonomy" id="407009"/>
    <lineage>
        <taxon>Eukaryota</taxon>
        <taxon>Metazoa</taxon>
        <taxon>Ecdysozoa</taxon>
        <taxon>Arthropoda</taxon>
        <taxon>Hexapoda</taxon>
        <taxon>Insecta</taxon>
        <taxon>Pterygota</taxon>
        <taxon>Neoptera</taxon>
        <taxon>Paraneoptera</taxon>
        <taxon>Thysanoptera</taxon>
        <taxon>Terebrantia</taxon>
        <taxon>Thripoidea</taxon>
        <taxon>Thripidae</taxon>
        <taxon>Frankliniella</taxon>
    </lineage>
</organism>
<evidence type="ECO:0000259" key="1">
    <source>
        <dbReference type="Pfam" id="PF21788"/>
    </source>
</evidence>
<dbReference type="InterPro" id="IPR048366">
    <property type="entry name" value="TNP-like_GBD"/>
</dbReference>
<dbReference type="AlphaFoldDB" id="A0AAE1GV92"/>
<protein>
    <submittedName>
        <fullName evidence="2">Transposable element P transposase</fullName>
    </submittedName>
</protein>
<dbReference type="Proteomes" id="UP001219518">
    <property type="component" value="Unassembled WGS sequence"/>
</dbReference>
<proteinExistence type="predicted"/>
<evidence type="ECO:0000313" key="3">
    <source>
        <dbReference type="Proteomes" id="UP001219518"/>
    </source>
</evidence>
<evidence type="ECO:0000313" key="2">
    <source>
        <dbReference type="EMBL" id="KAK3909789.1"/>
    </source>
</evidence>
<accession>A0AAE1GV92</accession>
<reference evidence="2" key="1">
    <citation type="submission" date="2021-07" db="EMBL/GenBank/DDBJ databases">
        <authorList>
            <person name="Catto M.A."/>
            <person name="Jacobson A."/>
            <person name="Kennedy G."/>
            <person name="Labadie P."/>
            <person name="Hunt B.G."/>
            <person name="Srinivasan R."/>
        </authorList>
    </citation>
    <scope>NUCLEOTIDE SEQUENCE</scope>
    <source>
        <strain evidence="2">PL_HMW_Pooled</strain>
        <tissue evidence="2">Head</tissue>
    </source>
</reference>
<dbReference type="EMBL" id="JAHWGI010000122">
    <property type="protein sequence ID" value="KAK3909789.1"/>
    <property type="molecule type" value="Genomic_DNA"/>
</dbReference>
<reference evidence="2" key="2">
    <citation type="journal article" date="2023" name="BMC Genomics">
        <title>Pest status, molecular evolution, and epigenetic factors derived from the genome assembly of Frankliniella fusca, a thysanopteran phytovirus vector.</title>
        <authorList>
            <person name="Catto M.A."/>
            <person name="Labadie P.E."/>
            <person name="Jacobson A.L."/>
            <person name="Kennedy G.G."/>
            <person name="Srinivasan R."/>
            <person name="Hunt B.G."/>
        </authorList>
    </citation>
    <scope>NUCLEOTIDE SEQUENCE</scope>
    <source>
        <strain evidence="2">PL_HMW_Pooled</strain>
    </source>
</reference>
<feature type="domain" description="Transposable element P transposase-like GTP-binding insertion" evidence="1">
    <location>
        <begin position="33"/>
        <end position="155"/>
    </location>
</feature>
<name>A0AAE1GV92_9NEOP</name>
<sequence>MHFNMGGKDFVHSTISFPPGERRIMYFMLDPPHLLKTFPNCFANSFSHRKSRQLYKSGQNLSWKAIEALFELTKNDKYKCTKLTKAHVSLTSFSCMNVKLAAQVFSKSVAKALRERKNDSPLREVYSDELVLFIDLMNNCFDCFNGGEESEKKKENPYLLEYTSKNDLRFAFLEKDFISYLEDWEKDVQEREGRFTKEQRGKMMISHQSIEGMKISILSFGSLCRFLLNKGAPSVSSRQFNQDPLEQWFSDFRRAGGSSNNLTLKQVLHSRFSLQAQDQMFS</sequence>